<dbReference type="EMBL" id="QSAG01000001">
    <property type="protein sequence ID" value="RGW45020.1"/>
    <property type="molecule type" value="Genomic_DNA"/>
</dbReference>
<sequence>MDISTKWVSTEYRNIQFHVDIVTFEIATKKSNIKSLSSLLENYTKLVQKGFINTFCVLENSSSMFVVKVSANVDRLVYLDTTTLNLEIGNIKD</sequence>
<organism evidence="1 2">
    <name type="scientific">Segatella copri</name>
    <dbReference type="NCBI Taxonomy" id="165179"/>
    <lineage>
        <taxon>Bacteria</taxon>
        <taxon>Pseudomonadati</taxon>
        <taxon>Bacteroidota</taxon>
        <taxon>Bacteroidia</taxon>
        <taxon>Bacteroidales</taxon>
        <taxon>Prevotellaceae</taxon>
        <taxon>Segatella</taxon>
    </lineage>
</organism>
<gene>
    <name evidence="1" type="ORF">DWV76_00440</name>
</gene>
<proteinExistence type="predicted"/>
<dbReference type="RefSeq" id="WP_118062983.1">
    <property type="nucleotide sequence ID" value="NZ_QSAG01000001.1"/>
</dbReference>
<protein>
    <submittedName>
        <fullName evidence="1">Uncharacterized protein</fullName>
    </submittedName>
</protein>
<dbReference type="AlphaFoldDB" id="A0AA92U056"/>
<name>A0AA92U056_9BACT</name>
<evidence type="ECO:0000313" key="2">
    <source>
        <dbReference type="Proteomes" id="UP000283785"/>
    </source>
</evidence>
<reference evidence="1 2" key="1">
    <citation type="submission" date="2018-08" db="EMBL/GenBank/DDBJ databases">
        <title>A genome reference for cultivated species of the human gut microbiota.</title>
        <authorList>
            <person name="Zou Y."/>
            <person name="Xue W."/>
            <person name="Luo G."/>
        </authorList>
    </citation>
    <scope>NUCLEOTIDE SEQUENCE [LARGE SCALE GENOMIC DNA]</scope>
    <source>
        <strain evidence="1 2">AF12-50</strain>
    </source>
</reference>
<comment type="caution">
    <text evidence="1">The sequence shown here is derived from an EMBL/GenBank/DDBJ whole genome shotgun (WGS) entry which is preliminary data.</text>
</comment>
<dbReference type="Proteomes" id="UP000283785">
    <property type="component" value="Unassembled WGS sequence"/>
</dbReference>
<evidence type="ECO:0000313" key="1">
    <source>
        <dbReference type="EMBL" id="RGW45020.1"/>
    </source>
</evidence>
<accession>A0AA92U056</accession>